<name>A0A7G8QAU2_9GAMM</name>
<sequence>MSGQAHHAIDLWLPDLGRFAPDHPLRSLLRKADPLTAGPRGYMDGLAARFEWHGSLPAGALTRELIAGDAGEGTWLCADPSWVQPDLNGARLLACGQMQLSMDEAVALAEPLLPLFTEAGMTLWVSSPDHWHVRLPPNTATPDFAAPEQALGEDLYYHLPQGPEGRSWRILLNEAQVILHQHPFNAERRQRGLPPVNHLWLWGGGVLPGAVHAAYRQVIGDDLLLAALASQARVDCLPRTELTVSAALPGALIDLQDLPVDDIAARWMPSLLSLARQHPVQLSFASGERWLHRSWHRLRFWRGSGP</sequence>
<protein>
    <submittedName>
        <fullName evidence="1">Phosphoglycerate mutase</fullName>
    </submittedName>
</protein>
<dbReference type="AlphaFoldDB" id="A0A7G8QAU2"/>
<proteinExistence type="predicted"/>
<evidence type="ECO:0000313" key="1">
    <source>
        <dbReference type="EMBL" id="QNK03900.1"/>
    </source>
</evidence>
<dbReference type="Proteomes" id="UP000515873">
    <property type="component" value="Chromosome"/>
</dbReference>
<dbReference type="KEGG" id="dtl:H8F01_18320"/>
<keyword evidence="2" id="KW-1185">Reference proteome</keyword>
<reference evidence="1 2" key="1">
    <citation type="submission" date="2020-08" db="EMBL/GenBank/DDBJ databases">
        <title>Dyella sp. G9 isolated from forest soil.</title>
        <authorList>
            <person name="Fu J."/>
            <person name="Qiu L."/>
        </authorList>
    </citation>
    <scope>NUCLEOTIDE SEQUENCE [LARGE SCALE GENOMIC DNA]</scope>
    <source>
        <strain evidence="1 2">G9</strain>
    </source>
</reference>
<evidence type="ECO:0000313" key="2">
    <source>
        <dbReference type="Proteomes" id="UP000515873"/>
    </source>
</evidence>
<accession>A0A7G8QAU2</accession>
<gene>
    <name evidence="1" type="ORF">H8F01_18320</name>
</gene>
<dbReference type="EMBL" id="CP060412">
    <property type="protein sequence ID" value="QNK03900.1"/>
    <property type="molecule type" value="Genomic_DNA"/>
</dbReference>
<organism evidence="1 2">
    <name type="scientific">Dyella telluris</name>
    <dbReference type="NCBI Taxonomy" id="2763498"/>
    <lineage>
        <taxon>Bacteria</taxon>
        <taxon>Pseudomonadati</taxon>
        <taxon>Pseudomonadota</taxon>
        <taxon>Gammaproteobacteria</taxon>
        <taxon>Lysobacterales</taxon>
        <taxon>Rhodanobacteraceae</taxon>
        <taxon>Dyella</taxon>
    </lineage>
</organism>